<feature type="domain" description="NAD-dependent epimerase/dehydratase" evidence="1">
    <location>
        <begin position="17"/>
        <end position="262"/>
    </location>
</feature>
<dbReference type="PANTHER" id="PTHR43245:SF13">
    <property type="entry name" value="UDP-D-APIOSE_UDP-D-XYLOSE SYNTHASE 2"/>
    <property type="match status" value="1"/>
</dbReference>
<dbReference type="InterPro" id="IPR001509">
    <property type="entry name" value="Epimerase_deHydtase"/>
</dbReference>
<comment type="caution">
    <text evidence="2">The sequence shown here is derived from an EMBL/GenBank/DDBJ whole genome shotgun (WGS) entry which is preliminary data.</text>
</comment>
<evidence type="ECO:0000259" key="1">
    <source>
        <dbReference type="Pfam" id="PF01370"/>
    </source>
</evidence>
<reference evidence="2 3" key="1">
    <citation type="submission" date="2019-01" db="EMBL/GenBank/DDBJ databases">
        <title>Insights into ecological role of a new deltaproteobacterial order Candidatus Sinidesulfobacterales (Sva0485) by metagenomics and metatranscriptomics.</title>
        <authorList>
            <person name="Tan S."/>
            <person name="Liu J."/>
            <person name="Fang Y."/>
            <person name="Hedlund B.P."/>
            <person name="Lian Z.H."/>
            <person name="Huang L.Y."/>
            <person name="Li J.T."/>
            <person name="Huang L.N."/>
            <person name="Li W.J."/>
            <person name="Jiang H.C."/>
            <person name="Dong H.L."/>
            <person name="Shu W.S."/>
        </authorList>
    </citation>
    <scope>NUCLEOTIDE SEQUENCE [LARGE SCALE GENOMIC DNA]</scope>
    <source>
        <strain evidence="2">AP3</strain>
    </source>
</reference>
<gene>
    <name evidence="2" type="ORF">EVJ47_00280</name>
</gene>
<protein>
    <submittedName>
        <fullName evidence="2">NAD-dependent epimerase/dehydratase family protein</fullName>
    </submittedName>
</protein>
<dbReference type="InterPro" id="IPR036291">
    <property type="entry name" value="NAD(P)-bd_dom_sf"/>
</dbReference>
<dbReference type="PRINTS" id="PR01713">
    <property type="entry name" value="NUCEPIMERASE"/>
</dbReference>
<dbReference type="Proteomes" id="UP000320813">
    <property type="component" value="Unassembled WGS sequence"/>
</dbReference>
<dbReference type="SUPFAM" id="SSF51735">
    <property type="entry name" value="NAD(P)-binding Rossmann-fold domains"/>
    <property type="match status" value="1"/>
</dbReference>
<evidence type="ECO:0000313" key="2">
    <source>
        <dbReference type="EMBL" id="RZD14760.1"/>
    </source>
</evidence>
<name>A0A519BBV6_9DELT</name>
<sequence>MTEKIKNWFKNKKLRFLVTGAAGFVGTNLALRLLELGQSVTGVDSLITGRISNIEHINNFARENGKTDGFKFIKGDLNDAELCKNVAENIDYVFHEAAIASVPWSLKEPHLFHSNNDAAFFNILNASRLSAVKRFIYASSSAVYGTDSNIPSAEDNIGEPLSVYGAAKLTNEIYAKAFFNSFGFESIGFRYFNIYGKFQDPYSPYAAVIPIWVKKILSNERFIINGDGTTTRDFCYVDDIVDINLLAVMYGGEKKPGVYNAGIGKSVSLNELVQMLKEFFGNDIQYEHGPFRGGDIKYSEADITRAERELGFNPKFSLREGLEQTLEYYRGLFTLGNAGGNY</sequence>
<evidence type="ECO:0000313" key="3">
    <source>
        <dbReference type="Proteomes" id="UP000320813"/>
    </source>
</evidence>
<dbReference type="Pfam" id="PF01370">
    <property type="entry name" value="Epimerase"/>
    <property type="match status" value="1"/>
</dbReference>
<dbReference type="Gene3D" id="3.40.50.720">
    <property type="entry name" value="NAD(P)-binding Rossmann-like Domain"/>
    <property type="match status" value="1"/>
</dbReference>
<dbReference type="PANTHER" id="PTHR43245">
    <property type="entry name" value="BIFUNCTIONAL POLYMYXIN RESISTANCE PROTEIN ARNA"/>
    <property type="match status" value="1"/>
</dbReference>
<dbReference type="Gene3D" id="3.90.25.10">
    <property type="entry name" value="UDP-galactose 4-epimerase, domain 1"/>
    <property type="match status" value="1"/>
</dbReference>
<dbReference type="AlphaFoldDB" id="A0A519BBV6"/>
<organism evidence="2 3">
    <name type="scientific">Candidatus Acidulodesulfobacterium ferriphilum</name>
    <dbReference type="NCBI Taxonomy" id="2597223"/>
    <lineage>
        <taxon>Bacteria</taxon>
        <taxon>Deltaproteobacteria</taxon>
        <taxon>Candidatus Acidulodesulfobacterales</taxon>
        <taxon>Candidatus Acidulodesulfobacterium</taxon>
    </lineage>
</organism>
<proteinExistence type="predicted"/>
<dbReference type="EMBL" id="SGBD01000001">
    <property type="protein sequence ID" value="RZD14760.1"/>
    <property type="molecule type" value="Genomic_DNA"/>
</dbReference>
<dbReference type="InterPro" id="IPR050177">
    <property type="entry name" value="Lipid_A_modif_metabolic_enz"/>
</dbReference>
<accession>A0A519BBV6</accession>